<dbReference type="EMBL" id="JBHMCY010000017">
    <property type="protein sequence ID" value="MFB9463339.1"/>
    <property type="molecule type" value="Genomic_DNA"/>
</dbReference>
<name>A0ABV5MZ65_9ACTN</name>
<sequence>MLTSRSVHATPNRLDVGAPGLDGAVRFVHAGRRVRRRLLQRAARPGDAVGGHPRVSNTCVNPAGLGEDAGFGGDGPPADAPMEDVAHWLPYCEVPDADAAVGRAREPAARSGRRPSTCRTWGASPSRPIRTAPASR</sequence>
<dbReference type="RefSeq" id="WP_381345411.1">
    <property type="nucleotide sequence ID" value="NZ_JBHMCY010000017.1"/>
</dbReference>
<evidence type="ECO:0000313" key="3">
    <source>
        <dbReference type="Proteomes" id="UP001589709"/>
    </source>
</evidence>
<feature type="region of interest" description="Disordered" evidence="1">
    <location>
        <begin position="102"/>
        <end position="136"/>
    </location>
</feature>
<proteinExistence type="predicted"/>
<reference evidence="2 3" key="1">
    <citation type="submission" date="2024-09" db="EMBL/GenBank/DDBJ databases">
        <authorList>
            <person name="Sun Q."/>
            <person name="Mori K."/>
        </authorList>
    </citation>
    <scope>NUCLEOTIDE SEQUENCE [LARGE SCALE GENOMIC DNA]</scope>
    <source>
        <strain evidence="2 3">JCM 6917</strain>
    </source>
</reference>
<dbReference type="Proteomes" id="UP001589709">
    <property type="component" value="Unassembled WGS sequence"/>
</dbReference>
<comment type="caution">
    <text evidence="2">The sequence shown here is derived from an EMBL/GenBank/DDBJ whole genome shotgun (WGS) entry which is preliminary data.</text>
</comment>
<evidence type="ECO:0000256" key="1">
    <source>
        <dbReference type="SAM" id="MobiDB-lite"/>
    </source>
</evidence>
<organism evidence="2 3">
    <name type="scientific">Streptomyces cinereospinus</name>
    <dbReference type="NCBI Taxonomy" id="285561"/>
    <lineage>
        <taxon>Bacteria</taxon>
        <taxon>Bacillati</taxon>
        <taxon>Actinomycetota</taxon>
        <taxon>Actinomycetes</taxon>
        <taxon>Kitasatosporales</taxon>
        <taxon>Streptomycetaceae</taxon>
        <taxon>Streptomyces</taxon>
    </lineage>
</organism>
<evidence type="ECO:0000313" key="2">
    <source>
        <dbReference type="EMBL" id="MFB9463339.1"/>
    </source>
</evidence>
<accession>A0ABV5MZ65</accession>
<keyword evidence="3" id="KW-1185">Reference proteome</keyword>
<protein>
    <submittedName>
        <fullName evidence="2">Uncharacterized protein</fullName>
    </submittedName>
</protein>
<feature type="region of interest" description="Disordered" evidence="1">
    <location>
        <begin position="42"/>
        <end position="82"/>
    </location>
</feature>
<gene>
    <name evidence="2" type="ORF">ACFF45_11600</name>
</gene>